<dbReference type="GO" id="GO:0008237">
    <property type="term" value="F:metallopeptidase activity"/>
    <property type="evidence" value="ECO:0007669"/>
    <property type="project" value="InterPro"/>
</dbReference>
<dbReference type="InterPro" id="IPR024079">
    <property type="entry name" value="MetalloPept_cat_dom_sf"/>
</dbReference>
<dbReference type="GO" id="GO:0006508">
    <property type="term" value="P:proteolysis"/>
    <property type="evidence" value="ECO:0007669"/>
    <property type="project" value="InterPro"/>
</dbReference>
<protein>
    <recommendedName>
        <fullName evidence="1">Peptidase metallopeptidase domain-containing protein</fullName>
    </recommendedName>
</protein>
<evidence type="ECO:0000313" key="3">
    <source>
        <dbReference type="Proteomes" id="UP000753961"/>
    </source>
</evidence>
<dbReference type="EMBL" id="JAHVHU010000013">
    <property type="protein sequence ID" value="MBY5959262.1"/>
    <property type="molecule type" value="Genomic_DNA"/>
</dbReference>
<keyword evidence="3" id="KW-1185">Reference proteome</keyword>
<dbReference type="SMART" id="SM00235">
    <property type="entry name" value="ZnMc"/>
    <property type="match status" value="1"/>
</dbReference>
<dbReference type="Proteomes" id="UP000753961">
    <property type="component" value="Unassembled WGS sequence"/>
</dbReference>
<organism evidence="2 3">
    <name type="scientific">Membranihabitans marinus</name>
    <dbReference type="NCBI Taxonomy" id="1227546"/>
    <lineage>
        <taxon>Bacteria</taxon>
        <taxon>Pseudomonadati</taxon>
        <taxon>Bacteroidota</taxon>
        <taxon>Saprospiria</taxon>
        <taxon>Saprospirales</taxon>
        <taxon>Saprospiraceae</taxon>
        <taxon>Membranihabitans</taxon>
    </lineage>
</organism>
<feature type="domain" description="Peptidase metallopeptidase" evidence="1">
    <location>
        <begin position="44"/>
        <end position="192"/>
    </location>
</feature>
<dbReference type="InterPro" id="IPR006026">
    <property type="entry name" value="Peptidase_Metallo"/>
</dbReference>
<dbReference type="RefSeq" id="WP_222580799.1">
    <property type="nucleotide sequence ID" value="NZ_JAHVHU010000013.1"/>
</dbReference>
<evidence type="ECO:0000313" key="2">
    <source>
        <dbReference type="EMBL" id="MBY5959262.1"/>
    </source>
</evidence>
<name>A0A953L801_9BACT</name>
<comment type="caution">
    <text evidence="2">The sequence shown here is derived from an EMBL/GenBank/DDBJ whole genome shotgun (WGS) entry which is preliminary data.</text>
</comment>
<accession>A0A953L801</accession>
<sequence>MKNHIIMEAYPDKIQARLEARSRQRAQGIPGSINHFARELVFEDLKLWRVGALKVSFKGGDSDLHTLIAQTASSWSQWGNITFDFGCNETEETCRLWHEQDTSHIRVGFDQPGYWSLVGTDSTDQAIVGPGEITLNLSGFTEVLPENWKGIVLHEFGHALGFHHEHQTPALECDFDWNKLYDYLGGPPNYWPKWKVDHNLRQLRNGGLSFSAHDAQSIMHYSFPAWMFVQGEKSPCFTSENTSLSEMDKEMMALAYPFDEELIAAVDAERINHLQSLIAFQSPGSSIRQFNKKHLAYYLSMS</sequence>
<gene>
    <name evidence="2" type="ORF">KUV50_14005</name>
</gene>
<reference evidence="2" key="1">
    <citation type="submission" date="2021-06" db="EMBL/GenBank/DDBJ databases">
        <title>44 bacteria genomes isolated from Dapeng, Shenzhen.</title>
        <authorList>
            <person name="Zheng W."/>
            <person name="Yu S."/>
            <person name="Huang Y."/>
        </authorList>
    </citation>
    <scope>NUCLEOTIDE SEQUENCE</scope>
    <source>
        <strain evidence="2">DP5N28-2</strain>
    </source>
</reference>
<evidence type="ECO:0000259" key="1">
    <source>
        <dbReference type="SMART" id="SM00235"/>
    </source>
</evidence>
<dbReference type="SUPFAM" id="SSF55486">
    <property type="entry name" value="Metalloproteases ('zincins'), catalytic domain"/>
    <property type="match status" value="1"/>
</dbReference>
<dbReference type="AlphaFoldDB" id="A0A953L801"/>
<dbReference type="GO" id="GO:0008270">
    <property type="term" value="F:zinc ion binding"/>
    <property type="evidence" value="ECO:0007669"/>
    <property type="project" value="InterPro"/>
</dbReference>
<dbReference type="Gene3D" id="3.40.390.10">
    <property type="entry name" value="Collagenase (Catalytic Domain)"/>
    <property type="match status" value="1"/>
</dbReference>
<proteinExistence type="predicted"/>